<dbReference type="PANTHER" id="PTHR30163:SF8">
    <property type="entry name" value="LYTIC MUREIN TRANSGLYCOSYLASE"/>
    <property type="match status" value="1"/>
</dbReference>
<dbReference type="EMBL" id="JBIAMT010000005">
    <property type="protein sequence ID" value="MFF0499893.1"/>
    <property type="molecule type" value="Genomic_DNA"/>
</dbReference>
<comment type="caution">
    <text evidence="3">The sequence shown here is derived from an EMBL/GenBank/DDBJ whole genome shotgun (WGS) entry which is preliminary data.</text>
</comment>
<dbReference type="PANTHER" id="PTHR30163">
    <property type="entry name" value="MEMBRANE-BOUND LYTIC MUREIN TRANSGLYCOSYLASE B"/>
    <property type="match status" value="1"/>
</dbReference>
<evidence type="ECO:0000313" key="3">
    <source>
        <dbReference type="EMBL" id="MFF0499893.1"/>
    </source>
</evidence>
<dbReference type="RefSeq" id="WP_387398755.1">
    <property type="nucleotide sequence ID" value="NZ_JBIAMT010000005.1"/>
</dbReference>
<evidence type="ECO:0000256" key="1">
    <source>
        <dbReference type="SAM" id="MobiDB-lite"/>
    </source>
</evidence>
<accession>A0ABW6P9R2</accession>
<dbReference type="InterPro" id="IPR023346">
    <property type="entry name" value="Lysozyme-like_dom_sf"/>
</dbReference>
<reference evidence="3 4" key="1">
    <citation type="submission" date="2024-10" db="EMBL/GenBank/DDBJ databases">
        <title>The Natural Products Discovery Center: Release of the First 8490 Sequenced Strains for Exploring Actinobacteria Biosynthetic Diversity.</title>
        <authorList>
            <person name="Kalkreuter E."/>
            <person name="Kautsar S.A."/>
            <person name="Yang D."/>
            <person name="Bader C.D."/>
            <person name="Teijaro C.N."/>
            <person name="Fluegel L."/>
            <person name="Davis C.M."/>
            <person name="Simpson J.R."/>
            <person name="Lauterbach L."/>
            <person name="Steele A.D."/>
            <person name="Gui C."/>
            <person name="Meng S."/>
            <person name="Li G."/>
            <person name="Viehrig K."/>
            <person name="Ye F."/>
            <person name="Su P."/>
            <person name="Kiefer A.F."/>
            <person name="Nichols A."/>
            <person name="Cepeda A.J."/>
            <person name="Yan W."/>
            <person name="Fan B."/>
            <person name="Jiang Y."/>
            <person name="Adhikari A."/>
            <person name="Zheng C.-J."/>
            <person name="Schuster L."/>
            <person name="Cowan T.M."/>
            <person name="Smanski M.J."/>
            <person name="Chevrette M.G."/>
            <person name="De Carvalho L.P.S."/>
            <person name="Shen B."/>
        </authorList>
    </citation>
    <scope>NUCLEOTIDE SEQUENCE [LARGE SCALE GENOMIC DNA]</scope>
    <source>
        <strain evidence="3 4">NPDC004119</strain>
    </source>
</reference>
<dbReference type="Pfam" id="PF13406">
    <property type="entry name" value="SLT_2"/>
    <property type="match status" value="1"/>
</dbReference>
<feature type="domain" description="Transglycosylase SLT" evidence="2">
    <location>
        <begin position="60"/>
        <end position="110"/>
    </location>
</feature>
<name>A0ABW6P9R2_9NOCA</name>
<proteinExistence type="predicted"/>
<gene>
    <name evidence="3" type="ORF">ACFYU5_26070</name>
</gene>
<sequence length="233" mass="23695">MARTDPGCGVSWHLLAGIGRIESGHAGNGNTDAHGTTLTPIRGPALNGSLPGNEVIADGAGGWVRAVGPMQFLPRTWSAYAADGNGDGRADPDNIFDASLAAAEYLCSGGLNLRDRDQELRAVLRYNNSMDYARNVLSWSATYSDGSSPDLPQSTPVEVASAPGIESSPPPSTESPAPAPSAPAPGDLAPAAPVPDTPPAPPPPPSPPMILIPGLPPIPCGIFCPPPSPPVGH</sequence>
<organism evidence="3 4">
    <name type="scientific">Nocardia aobensis</name>
    <dbReference type="NCBI Taxonomy" id="257277"/>
    <lineage>
        <taxon>Bacteria</taxon>
        <taxon>Bacillati</taxon>
        <taxon>Actinomycetota</taxon>
        <taxon>Actinomycetes</taxon>
        <taxon>Mycobacteriales</taxon>
        <taxon>Nocardiaceae</taxon>
        <taxon>Nocardia</taxon>
    </lineage>
</organism>
<feature type="compositionally biased region" description="Pro residues" evidence="1">
    <location>
        <begin position="168"/>
        <end position="183"/>
    </location>
</feature>
<feature type="compositionally biased region" description="Pro residues" evidence="1">
    <location>
        <begin position="192"/>
        <end position="212"/>
    </location>
</feature>
<feature type="region of interest" description="Disordered" evidence="1">
    <location>
        <begin position="143"/>
        <end position="212"/>
    </location>
</feature>
<dbReference type="CDD" id="cd13399">
    <property type="entry name" value="Slt35-like"/>
    <property type="match status" value="1"/>
</dbReference>
<dbReference type="InterPro" id="IPR043426">
    <property type="entry name" value="MltB-like"/>
</dbReference>
<dbReference type="InterPro" id="IPR031304">
    <property type="entry name" value="SLT_2"/>
</dbReference>
<protein>
    <submittedName>
        <fullName evidence="3">Lytic transglycosylase domain-containing protein</fullName>
    </submittedName>
</protein>
<dbReference type="SUPFAM" id="SSF53955">
    <property type="entry name" value="Lysozyme-like"/>
    <property type="match status" value="1"/>
</dbReference>
<dbReference type="Proteomes" id="UP001601442">
    <property type="component" value="Unassembled WGS sequence"/>
</dbReference>
<evidence type="ECO:0000313" key="4">
    <source>
        <dbReference type="Proteomes" id="UP001601442"/>
    </source>
</evidence>
<evidence type="ECO:0000259" key="2">
    <source>
        <dbReference type="Pfam" id="PF13406"/>
    </source>
</evidence>
<keyword evidence="4" id="KW-1185">Reference proteome</keyword>
<dbReference type="Gene3D" id="1.10.530.10">
    <property type="match status" value="1"/>
</dbReference>
<feature type="compositionally biased region" description="Polar residues" evidence="1">
    <location>
        <begin position="143"/>
        <end position="156"/>
    </location>
</feature>